<dbReference type="EMBL" id="JBHFNQ010000090">
    <property type="protein sequence ID" value="MFB2877454.1"/>
    <property type="molecule type" value="Genomic_DNA"/>
</dbReference>
<evidence type="ECO:0000313" key="7">
    <source>
        <dbReference type="Proteomes" id="UP001576774"/>
    </source>
</evidence>
<dbReference type="InterPro" id="IPR000064">
    <property type="entry name" value="NLP_P60_dom"/>
</dbReference>
<comment type="caution">
    <text evidence="6">The sequence shown here is derived from an EMBL/GenBank/DDBJ whole genome shotgun (WGS) entry which is preliminary data.</text>
</comment>
<keyword evidence="7" id="KW-1185">Reference proteome</keyword>
<evidence type="ECO:0000256" key="3">
    <source>
        <dbReference type="ARBA" id="ARBA00022801"/>
    </source>
</evidence>
<keyword evidence="2" id="KW-0645">Protease</keyword>
<evidence type="ECO:0000256" key="4">
    <source>
        <dbReference type="ARBA" id="ARBA00022807"/>
    </source>
</evidence>
<keyword evidence="3" id="KW-0378">Hydrolase</keyword>
<feature type="domain" description="NlpC/P60" evidence="5">
    <location>
        <begin position="86"/>
        <end position="219"/>
    </location>
</feature>
<sequence>MNLSLSIEYICQTDLNIYDSPSCNRLATQAKVGRYLKVLPNEVEMAVSVCLVEDNYPGWLLKNDLKFLVQAEVAYQPIALSPQEIQNKLPEIIAFTQNAMKQPNCYLWGGTLGPNYDCSGLMQAVFAASGIWIPRDAYQQEAFLEKVTFEELQPGDFVFFGNSEKATHVGLYLGNNCYIHSSGEKLGRNGIAIDSLSDRDDEVSKNYYQQLRGFGRVVRGLGIDVDRDVDRQDACPTGLGNNENK</sequence>
<dbReference type="PANTHER" id="PTHR47053:SF1">
    <property type="entry name" value="MUREIN DD-ENDOPEPTIDASE MEPH-RELATED"/>
    <property type="match status" value="1"/>
</dbReference>
<protein>
    <submittedName>
        <fullName evidence="6">NlpC/P60 family protein</fullName>
    </submittedName>
</protein>
<dbReference type="PROSITE" id="PS51935">
    <property type="entry name" value="NLPC_P60"/>
    <property type="match status" value="1"/>
</dbReference>
<dbReference type="InterPro" id="IPR041382">
    <property type="entry name" value="SH3_16"/>
</dbReference>
<dbReference type="SUPFAM" id="SSF82057">
    <property type="entry name" value="Prokaryotic SH3-related domain"/>
    <property type="match status" value="1"/>
</dbReference>
<dbReference type="Gene3D" id="2.30.30.40">
    <property type="entry name" value="SH3 Domains"/>
    <property type="match status" value="1"/>
</dbReference>
<dbReference type="RefSeq" id="WP_413270553.1">
    <property type="nucleotide sequence ID" value="NZ_JBHFNQ010000090.1"/>
</dbReference>
<evidence type="ECO:0000259" key="5">
    <source>
        <dbReference type="PROSITE" id="PS51935"/>
    </source>
</evidence>
<keyword evidence="4" id="KW-0788">Thiol protease</keyword>
<evidence type="ECO:0000256" key="2">
    <source>
        <dbReference type="ARBA" id="ARBA00022670"/>
    </source>
</evidence>
<reference evidence="6 7" key="1">
    <citation type="submission" date="2024-09" db="EMBL/GenBank/DDBJ databases">
        <title>Floridaenema gen nov. (Aerosakkonemataceae, Aerosakkonematales ord. nov., Cyanobacteria) from benthic tropical and subtropical fresh waters, with the description of four new species.</title>
        <authorList>
            <person name="Moretto J.A."/>
            <person name="Berthold D.E."/>
            <person name="Lefler F.W."/>
            <person name="Huang I.-S."/>
            <person name="Laughinghouse H. IV."/>
        </authorList>
    </citation>
    <scope>NUCLEOTIDE SEQUENCE [LARGE SCALE GENOMIC DNA]</scope>
    <source>
        <strain evidence="6 7">BLCC-F46</strain>
    </source>
</reference>
<dbReference type="Pfam" id="PF00877">
    <property type="entry name" value="NLPC_P60"/>
    <property type="match status" value="1"/>
</dbReference>
<dbReference type="InterPro" id="IPR038765">
    <property type="entry name" value="Papain-like_cys_pep_sf"/>
</dbReference>
<dbReference type="PANTHER" id="PTHR47053">
    <property type="entry name" value="MUREIN DD-ENDOPEPTIDASE MEPH-RELATED"/>
    <property type="match status" value="1"/>
</dbReference>
<accession>A0ABV4X3W6</accession>
<evidence type="ECO:0000313" key="6">
    <source>
        <dbReference type="EMBL" id="MFB2877454.1"/>
    </source>
</evidence>
<name>A0ABV4X3W6_9CYAN</name>
<dbReference type="Pfam" id="PF18348">
    <property type="entry name" value="SH3_16"/>
    <property type="match status" value="1"/>
</dbReference>
<evidence type="ECO:0000256" key="1">
    <source>
        <dbReference type="ARBA" id="ARBA00007074"/>
    </source>
</evidence>
<organism evidence="6 7">
    <name type="scientific">Floridaenema aerugineum BLCC-F46</name>
    <dbReference type="NCBI Taxonomy" id="3153654"/>
    <lineage>
        <taxon>Bacteria</taxon>
        <taxon>Bacillati</taxon>
        <taxon>Cyanobacteriota</taxon>
        <taxon>Cyanophyceae</taxon>
        <taxon>Oscillatoriophycideae</taxon>
        <taxon>Aerosakkonematales</taxon>
        <taxon>Aerosakkonemataceae</taxon>
        <taxon>Floridanema</taxon>
        <taxon>Floridanema aerugineum</taxon>
    </lineage>
</organism>
<dbReference type="Proteomes" id="UP001576774">
    <property type="component" value="Unassembled WGS sequence"/>
</dbReference>
<comment type="similarity">
    <text evidence="1">Belongs to the peptidase C40 family.</text>
</comment>
<dbReference type="Gene3D" id="3.90.1720.10">
    <property type="entry name" value="endopeptidase domain like (from Nostoc punctiforme)"/>
    <property type="match status" value="1"/>
</dbReference>
<dbReference type="InterPro" id="IPR051202">
    <property type="entry name" value="Peptidase_C40"/>
</dbReference>
<proteinExistence type="inferred from homology"/>
<gene>
    <name evidence="6" type="ORF">ACE1CC_11270</name>
</gene>
<dbReference type="SUPFAM" id="SSF54001">
    <property type="entry name" value="Cysteine proteinases"/>
    <property type="match status" value="1"/>
</dbReference>